<comment type="cofactor">
    <cofactor evidence="2">
        <name>L-ascorbate</name>
        <dbReference type="ChEBI" id="CHEBI:38290"/>
    </cofactor>
</comment>
<keyword evidence="14" id="KW-0325">Glycoprotein</keyword>
<dbReference type="GO" id="GO:0005789">
    <property type="term" value="C:endoplasmic reticulum membrane"/>
    <property type="evidence" value="ECO:0007669"/>
    <property type="project" value="UniProtKB-SubCell"/>
</dbReference>
<dbReference type="OrthoDB" id="69177at2759"/>
<comment type="catalytic activity">
    <reaction evidence="15">
        <text>L-lysyl-[collagen] + 2-oxoglutarate + O2 = (5R)-5-hydroxy-L-lysyl-[collagen] + succinate + CO2</text>
        <dbReference type="Rhea" id="RHEA:16569"/>
        <dbReference type="Rhea" id="RHEA-COMP:12751"/>
        <dbReference type="Rhea" id="RHEA-COMP:12752"/>
        <dbReference type="ChEBI" id="CHEBI:15379"/>
        <dbReference type="ChEBI" id="CHEBI:16526"/>
        <dbReference type="ChEBI" id="CHEBI:16810"/>
        <dbReference type="ChEBI" id="CHEBI:29969"/>
        <dbReference type="ChEBI" id="CHEBI:30031"/>
        <dbReference type="ChEBI" id="CHEBI:133442"/>
        <dbReference type="EC" id="1.14.11.4"/>
    </reaction>
</comment>
<dbReference type="InterPro" id="IPR044861">
    <property type="entry name" value="IPNS-like_FE2OG_OXY"/>
</dbReference>
<dbReference type="Proteomes" id="UP001152747">
    <property type="component" value="Unassembled WGS sequence"/>
</dbReference>
<evidence type="ECO:0000256" key="8">
    <source>
        <dbReference type="ARBA" id="ARBA00022824"/>
    </source>
</evidence>
<evidence type="ECO:0000256" key="6">
    <source>
        <dbReference type="ARBA" id="ARBA00022723"/>
    </source>
</evidence>
<comment type="cofactor">
    <cofactor evidence="1">
        <name>Fe(2+)</name>
        <dbReference type="ChEBI" id="CHEBI:29033"/>
    </cofactor>
</comment>
<feature type="signal peptide" evidence="16">
    <location>
        <begin position="1"/>
        <end position="17"/>
    </location>
</feature>
<keyword evidence="7 16" id="KW-0732">Signal</keyword>
<keyword evidence="10" id="KW-0223">Dioxygenase</keyword>
<evidence type="ECO:0000256" key="15">
    <source>
        <dbReference type="ARBA" id="ARBA00047930"/>
    </source>
</evidence>
<comment type="subcellular location">
    <subcellularLocation>
        <location evidence="3">Endoplasmic reticulum membrane</location>
        <topology evidence="3">Peripheral membrane protein</topology>
        <orientation evidence="3">Lumenal side</orientation>
    </subcellularLocation>
    <subcellularLocation>
        <location evidence="4">Rough endoplasmic reticulum</location>
    </subcellularLocation>
</comment>
<dbReference type="Pfam" id="PF25342">
    <property type="entry name" value="GT_PLOD"/>
    <property type="match status" value="1"/>
</dbReference>
<dbReference type="PROSITE" id="PS51471">
    <property type="entry name" value="FE2OG_OXY"/>
    <property type="match status" value="1"/>
</dbReference>
<reference evidence="18" key="1">
    <citation type="submission" date="2022-11" db="EMBL/GenBank/DDBJ databases">
        <authorList>
            <person name="Kikuchi T."/>
        </authorList>
    </citation>
    <scope>NUCLEOTIDE SEQUENCE</scope>
    <source>
        <strain evidence="18">PS1010</strain>
    </source>
</reference>
<dbReference type="EC" id="1.14.11.4" evidence="5"/>
<comment type="caution">
    <text evidence="18">The sequence shown here is derived from an EMBL/GenBank/DDBJ whole genome shotgun (WGS) entry which is preliminary data.</text>
</comment>
<keyword evidence="8" id="KW-0256">Endoplasmic reticulum</keyword>
<sequence length="724" mass="84387">MRILILLLLSIFVYCSCVGITSLPELVVVTQNNLESRSKFWRWAKKWNGGDTRIEQGGGQKIRILSDWIEKYKDKKETMILFIDAYDVVFNANSETILRKYFEHFGDKNVVFGAEPFCWPDQSLTPEYPIVEFGKRFLNSGLFIGYAPQIYQILKLKPVQDKDDDQLYYTMVYLDEKLRKDLSIGLDSMSMIFQNLNGVIEDVELQFSDQTGEPNAYNAAYNTHPLIIHGNGPSKYHLNYLANYLGNKWNAETGCRECGKPKNFDFDKLEDEENYPLIGLNLFVAKPIPFVEEVLTKIKEIDYPKSRIALFIYNNQPFSIKTIMNFLSENGKSYYTKRIINGVTELGEREARNEAIDWDKKTKVDFAITIDADAYLTNNRIIKDLVEYSKNYDIGFVAPMIGQPGKLFTNFWGALASNGYYARSEDYMAIVKRNRIGNWNVPFITTISLINKEKLNQMSNVYSYNKQLDADMSMCNWARDNGHFLYVNNEKEHGFLIVSDEFAEHIQMGKWHPEMWQIFENRKLWEQRYVHADYFKLLEEGSIVDQACPDVYDYPLMSERYCEEMIEEMEGFGKWSDGSNKDNRLAGGYENVPTRDIHMNQVGYEREWLYFMDEYVRPIQEKVFVGYYHQPVEANMMFIVRYRPEEQPSLRPHHDASTFSIDIALNKKGRDYEGGGVKYLRYNCTVEADQVGYAMMFPGRLTHLHEGLATTKGTRYILVSFINP</sequence>
<accession>A0A9P1MV85</accession>
<dbReference type="GO" id="GO:0005506">
    <property type="term" value="F:iron ion binding"/>
    <property type="evidence" value="ECO:0007669"/>
    <property type="project" value="InterPro"/>
</dbReference>
<dbReference type="InterPro" id="IPR005123">
    <property type="entry name" value="Oxoglu/Fe-dep_dioxygenase_dom"/>
</dbReference>
<keyword evidence="19" id="KW-1185">Reference proteome</keyword>
<keyword evidence="9" id="KW-0847">Vitamin C</keyword>
<evidence type="ECO:0000313" key="18">
    <source>
        <dbReference type="EMBL" id="CAI5441459.1"/>
    </source>
</evidence>
<dbReference type="InterPro" id="IPR050757">
    <property type="entry name" value="Collagen_mod_GT25"/>
</dbReference>
<keyword evidence="11" id="KW-0560">Oxidoreductase</keyword>
<evidence type="ECO:0000256" key="4">
    <source>
        <dbReference type="ARBA" id="ARBA00004427"/>
    </source>
</evidence>
<dbReference type="EMBL" id="CANHGI010000002">
    <property type="protein sequence ID" value="CAI5441459.1"/>
    <property type="molecule type" value="Genomic_DNA"/>
</dbReference>
<feature type="chain" id="PRO_5040132676" description="procollagen-lysine 5-dioxygenase" evidence="16">
    <location>
        <begin position="18"/>
        <end position="724"/>
    </location>
</feature>
<evidence type="ECO:0000259" key="17">
    <source>
        <dbReference type="PROSITE" id="PS51471"/>
    </source>
</evidence>
<evidence type="ECO:0000256" key="3">
    <source>
        <dbReference type="ARBA" id="ARBA00004367"/>
    </source>
</evidence>
<dbReference type="SUPFAM" id="SSF53448">
    <property type="entry name" value="Nucleotide-diphospho-sugar transferases"/>
    <property type="match status" value="1"/>
</dbReference>
<evidence type="ECO:0000256" key="9">
    <source>
        <dbReference type="ARBA" id="ARBA00022896"/>
    </source>
</evidence>
<dbReference type="GO" id="GO:0031418">
    <property type="term" value="F:L-ascorbic acid binding"/>
    <property type="evidence" value="ECO:0007669"/>
    <property type="project" value="UniProtKB-KW"/>
</dbReference>
<evidence type="ECO:0000256" key="10">
    <source>
        <dbReference type="ARBA" id="ARBA00022964"/>
    </source>
</evidence>
<dbReference type="Gene3D" id="2.60.120.620">
    <property type="entry name" value="q2cbj1_9rhob like domain"/>
    <property type="match status" value="1"/>
</dbReference>
<protein>
    <recommendedName>
        <fullName evidence="5">procollagen-lysine 5-dioxygenase</fullName>
        <ecNumber evidence="5">1.14.11.4</ecNumber>
    </recommendedName>
</protein>
<dbReference type="Pfam" id="PF03171">
    <property type="entry name" value="2OG-FeII_Oxy"/>
    <property type="match status" value="1"/>
</dbReference>
<evidence type="ECO:0000256" key="12">
    <source>
        <dbReference type="ARBA" id="ARBA00023004"/>
    </source>
</evidence>
<evidence type="ECO:0000256" key="1">
    <source>
        <dbReference type="ARBA" id="ARBA00001954"/>
    </source>
</evidence>
<organism evidence="18 19">
    <name type="scientific">Caenorhabditis angaria</name>
    <dbReference type="NCBI Taxonomy" id="860376"/>
    <lineage>
        <taxon>Eukaryota</taxon>
        <taxon>Metazoa</taxon>
        <taxon>Ecdysozoa</taxon>
        <taxon>Nematoda</taxon>
        <taxon>Chromadorea</taxon>
        <taxon>Rhabditida</taxon>
        <taxon>Rhabditina</taxon>
        <taxon>Rhabditomorpha</taxon>
        <taxon>Rhabditoidea</taxon>
        <taxon>Rhabditidae</taxon>
        <taxon>Peloderinae</taxon>
        <taxon>Caenorhabditis</taxon>
    </lineage>
</organism>
<evidence type="ECO:0000256" key="16">
    <source>
        <dbReference type="SAM" id="SignalP"/>
    </source>
</evidence>
<proteinExistence type="predicted"/>
<evidence type="ECO:0000256" key="7">
    <source>
        <dbReference type="ARBA" id="ARBA00022729"/>
    </source>
</evidence>
<evidence type="ECO:0000313" key="19">
    <source>
        <dbReference type="Proteomes" id="UP001152747"/>
    </source>
</evidence>
<evidence type="ECO:0000256" key="2">
    <source>
        <dbReference type="ARBA" id="ARBA00001961"/>
    </source>
</evidence>
<dbReference type="InterPro" id="IPR006620">
    <property type="entry name" value="Pro_4_hyd_alph"/>
</dbReference>
<dbReference type="PANTHER" id="PTHR10730:SF45">
    <property type="entry name" value="PROCOLLAGEN-LYSINE,2-OXOGLUTARATE 5-DIOXYGENASE"/>
    <property type="match status" value="1"/>
</dbReference>
<evidence type="ECO:0000256" key="13">
    <source>
        <dbReference type="ARBA" id="ARBA00023136"/>
    </source>
</evidence>
<dbReference type="InterPro" id="IPR029044">
    <property type="entry name" value="Nucleotide-diphossugar_trans"/>
</dbReference>
<dbReference type="AlphaFoldDB" id="A0A9P1MV85"/>
<evidence type="ECO:0000256" key="11">
    <source>
        <dbReference type="ARBA" id="ARBA00023002"/>
    </source>
</evidence>
<evidence type="ECO:0000256" key="5">
    <source>
        <dbReference type="ARBA" id="ARBA00012264"/>
    </source>
</evidence>
<dbReference type="GO" id="GO:0008475">
    <property type="term" value="F:procollagen-lysine 5-dioxygenase activity"/>
    <property type="evidence" value="ECO:0007669"/>
    <property type="project" value="UniProtKB-EC"/>
</dbReference>
<name>A0A9P1MV85_9PELO</name>
<keyword evidence="12" id="KW-0408">Iron</keyword>
<keyword evidence="6" id="KW-0479">Metal-binding</keyword>
<evidence type="ECO:0000256" key="14">
    <source>
        <dbReference type="ARBA" id="ARBA00023180"/>
    </source>
</evidence>
<dbReference type="InterPro" id="IPR001006">
    <property type="entry name" value="Procol_lys_dOase"/>
</dbReference>
<dbReference type="GO" id="GO:0005791">
    <property type="term" value="C:rough endoplasmic reticulum"/>
    <property type="evidence" value="ECO:0007669"/>
    <property type="project" value="UniProtKB-SubCell"/>
</dbReference>
<keyword evidence="13" id="KW-0472">Membrane</keyword>
<dbReference type="SMART" id="SM00702">
    <property type="entry name" value="P4Hc"/>
    <property type="match status" value="1"/>
</dbReference>
<dbReference type="PROSITE" id="PS01325">
    <property type="entry name" value="LYS_HYDROXYLASE"/>
    <property type="match status" value="1"/>
</dbReference>
<dbReference type="PANTHER" id="PTHR10730">
    <property type="entry name" value="PROCOLLAGEN-LYSINE,2-OXOGLUTARATE 5-DIOXYGENASE/GLYCOSYLTRANSFERASE 25 FAMILY MEMBER"/>
    <property type="match status" value="1"/>
</dbReference>
<gene>
    <name evidence="18" type="ORF">CAMP_LOCUS4096</name>
</gene>
<dbReference type="InterPro" id="IPR057589">
    <property type="entry name" value="GT_PLOD"/>
</dbReference>
<feature type="domain" description="Fe2OG dioxygenase" evidence="17">
    <location>
        <begin position="633"/>
        <end position="724"/>
    </location>
</feature>